<dbReference type="Proteomes" id="UP000650511">
    <property type="component" value="Unassembled WGS sequence"/>
</dbReference>
<feature type="region of interest" description="Disordered" evidence="1">
    <location>
        <begin position="344"/>
        <end position="399"/>
    </location>
</feature>
<feature type="compositionally biased region" description="Low complexity" evidence="1">
    <location>
        <begin position="344"/>
        <end position="387"/>
    </location>
</feature>
<sequence length="399" mass="40646">MRRRSTGRRVRIAGWLRLVGLAALAVVLGPAGCTGPQPEPVPVPAPEPPPAPTAAGLRAAVVVPPVAGPGDPQAAQLRALGNVSAHRLPDGVGELRMVTPDGPAFVGDLARLFARRGTDLVCLVGDDGGRLATELAERHPRTRFCVVPATAAPGADRPDGVWLVDVRFEELGHLVGVAAAAAAGDGAVAAVLAPDRVGMPRFRAGLRAGVGGTELHESFPTSAAAAADAVAQAAAEGASVLVLDVGWQTDALLATARDAGLRLSAPMEALAGERFEASTVLAWSVRWQPILLPVVEAVVADEVETEWDLGLVDDVFVLTPGPLAERDPLDAAYVELRDGVRSAIPGAPARAGDPAAPEGTDPPTEGTDPPTEGTDPPTEGTDPPTEGADPPTEVGDDGG</sequence>
<comment type="caution">
    <text evidence="2">The sequence shown here is derived from an EMBL/GenBank/DDBJ whole genome shotgun (WGS) entry which is preliminary data.</text>
</comment>
<proteinExistence type="predicted"/>
<organism evidence="2 3">
    <name type="scientific">Egicoccus halophilus</name>
    <dbReference type="NCBI Taxonomy" id="1670830"/>
    <lineage>
        <taxon>Bacteria</taxon>
        <taxon>Bacillati</taxon>
        <taxon>Actinomycetota</taxon>
        <taxon>Nitriliruptoria</taxon>
        <taxon>Egicoccales</taxon>
        <taxon>Egicoccaceae</taxon>
        <taxon>Egicoccus</taxon>
    </lineage>
</organism>
<gene>
    <name evidence="2" type="ORF">GCM10011354_31450</name>
</gene>
<evidence type="ECO:0000256" key="1">
    <source>
        <dbReference type="SAM" id="MobiDB-lite"/>
    </source>
</evidence>
<dbReference type="AlphaFoldDB" id="A0A8J3AAU3"/>
<evidence type="ECO:0000313" key="2">
    <source>
        <dbReference type="EMBL" id="GGI08911.1"/>
    </source>
</evidence>
<protein>
    <submittedName>
        <fullName evidence="2">Uncharacterized protein</fullName>
    </submittedName>
</protein>
<keyword evidence="3" id="KW-1185">Reference proteome</keyword>
<reference evidence="2" key="1">
    <citation type="journal article" date="2014" name="Int. J. Syst. Evol. Microbiol.">
        <title>Complete genome sequence of Corynebacterium casei LMG S-19264T (=DSM 44701T), isolated from a smear-ripened cheese.</title>
        <authorList>
            <consortium name="US DOE Joint Genome Institute (JGI-PGF)"/>
            <person name="Walter F."/>
            <person name="Albersmeier A."/>
            <person name="Kalinowski J."/>
            <person name="Ruckert C."/>
        </authorList>
    </citation>
    <scope>NUCLEOTIDE SEQUENCE</scope>
    <source>
        <strain evidence="2">CGMCC 1.14988</strain>
    </source>
</reference>
<accession>A0A8J3AAU3</accession>
<reference evidence="2" key="2">
    <citation type="submission" date="2020-09" db="EMBL/GenBank/DDBJ databases">
        <authorList>
            <person name="Sun Q."/>
            <person name="Zhou Y."/>
        </authorList>
    </citation>
    <scope>NUCLEOTIDE SEQUENCE</scope>
    <source>
        <strain evidence="2">CGMCC 1.14988</strain>
    </source>
</reference>
<name>A0A8J3AAU3_9ACTN</name>
<dbReference type="EMBL" id="BMHA01000013">
    <property type="protein sequence ID" value="GGI08911.1"/>
    <property type="molecule type" value="Genomic_DNA"/>
</dbReference>
<evidence type="ECO:0000313" key="3">
    <source>
        <dbReference type="Proteomes" id="UP000650511"/>
    </source>
</evidence>
<dbReference type="Gene3D" id="3.40.50.2300">
    <property type="match status" value="1"/>
</dbReference>